<accession>A0A974PUD1</accession>
<comment type="catalytic activity">
    <reaction evidence="6">
        <text>L-tryptophan + O2 = indole-3-acetamide + CO2 + H2O</text>
        <dbReference type="Rhea" id="RHEA:16165"/>
        <dbReference type="ChEBI" id="CHEBI:15377"/>
        <dbReference type="ChEBI" id="CHEBI:15379"/>
        <dbReference type="ChEBI" id="CHEBI:16031"/>
        <dbReference type="ChEBI" id="CHEBI:16526"/>
        <dbReference type="ChEBI" id="CHEBI:57912"/>
        <dbReference type="EC" id="1.13.12.3"/>
    </reaction>
</comment>
<proteinExistence type="inferred from homology"/>
<dbReference type="SUPFAM" id="SSF54373">
    <property type="entry name" value="FAD-linked reductases, C-terminal domain"/>
    <property type="match status" value="1"/>
</dbReference>
<dbReference type="Pfam" id="PF01593">
    <property type="entry name" value="Amino_oxidase"/>
    <property type="match status" value="2"/>
</dbReference>
<dbReference type="InterPro" id="IPR036188">
    <property type="entry name" value="FAD/NAD-bd_sf"/>
</dbReference>
<dbReference type="KEGG" id="xdi:EZH22_26850"/>
<reference evidence="8 9" key="1">
    <citation type="submission" date="2020-10" db="EMBL/GenBank/DDBJ databases">
        <title>Degradation of 1,4-Dioxane by Xanthobacter sp. YN2, via a Novel Group-2 Soluble Di-Iron Monooxygenase.</title>
        <authorList>
            <person name="Ma F."/>
            <person name="Wang Y."/>
            <person name="Yang J."/>
            <person name="Guo H."/>
            <person name="Su D."/>
            <person name="Yu L."/>
        </authorList>
    </citation>
    <scope>NUCLEOTIDE SEQUENCE [LARGE SCALE GENOMIC DNA]</scope>
    <source>
        <strain evidence="8 9">YN2</strain>
    </source>
</reference>
<evidence type="ECO:0000256" key="2">
    <source>
        <dbReference type="ARBA" id="ARBA00005833"/>
    </source>
</evidence>
<dbReference type="PANTHER" id="PTHR10742:SF410">
    <property type="entry name" value="LYSINE-SPECIFIC HISTONE DEMETHYLASE 2"/>
    <property type="match status" value="1"/>
</dbReference>
<evidence type="ECO:0000256" key="6">
    <source>
        <dbReference type="ARBA" id="ARBA00047321"/>
    </source>
</evidence>
<sequence length="423" mass="43959">MPSVTAETDVAVIGAGAAGLAAGARLRDAGADFRILEAASAVGGRAATDTTTLGVPFDLGCHWLHDARENPFTAFAERLGFRLGRANPPPRRMLHLGDRFASPEEKADADAEVDAAFDAIYAAGHAGRDIPARVAMGRGGRYDALARHWLELMSAAGPDAISSVDFAAYRDTDDNWPVLDGYGALVRAVAGDLDVTLDCPVARIDHSGAMIRLETARGTLACRKVVVTVSTAVVASGRLSFAPALPEDLAEAFAALPLGFAEKVAILFSADMFGVPERTALDAIDLADCARAGASAVLRPSGAPAALVHVAGPEARALAQEGERALVDFALRVLSSAFGAGLKDKVLRTRVTHWADMPYIGGAYSCALPGLASLRARLHAGLDARIFFAGEALGREAFSTCHGAHRSGIEAAEAALAALETAR</sequence>
<organism evidence="8 9">
    <name type="scientific">Xanthobacter dioxanivorans</name>
    <dbReference type="NCBI Taxonomy" id="2528964"/>
    <lineage>
        <taxon>Bacteria</taxon>
        <taxon>Pseudomonadati</taxon>
        <taxon>Pseudomonadota</taxon>
        <taxon>Alphaproteobacteria</taxon>
        <taxon>Hyphomicrobiales</taxon>
        <taxon>Xanthobacteraceae</taxon>
        <taxon>Xanthobacter</taxon>
    </lineage>
</organism>
<name>A0A974PUD1_9HYPH</name>
<comment type="similarity">
    <text evidence="2">Belongs to the tryptophan 2-monooxygenase family.</text>
</comment>
<dbReference type="GO" id="GO:0009851">
    <property type="term" value="P:auxin biosynthetic process"/>
    <property type="evidence" value="ECO:0007669"/>
    <property type="project" value="UniProtKB-KW"/>
</dbReference>
<dbReference type="EMBL" id="CP063362">
    <property type="protein sequence ID" value="QRG09870.1"/>
    <property type="molecule type" value="Genomic_DNA"/>
</dbReference>
<dbReference type="EC" id="1.13.12.3" evidence="3"/>
<evidence type="ECO:0000256" key="5">
    <source>
        <dbReference type="ARBA" id="ARBA00023070"/>
    </source>
</evidence>
<feature type="domain" description="Amine oxidase" evidence="7">
    <location>
        <begin position="18"/>
        <end position="136"/>
    </location>
</feature>
<dbReference type="GO" id="GO:0050361">
    <property type="term" value="F:tryptophan 2-monooxygenase activity"/>
    <property type="evidence" value="ECO:0007669"/>
    <property type="project" value="UniProtKB-EC"/>
</dbReference>
<evidence type="ECO:0000256" key="3">
    <source>
        <dbReference type="ARBA" id="ARBA00012535"/>
    </source>
</evidence>
<dbReference type="Gene3D" id="3.50.50.60">
    <property type="entry name" value="FAD/NAD(P)-binding domain"/>
    <property type="match status" value="1"/>
</dbReference>
<dbReference type="InterPro" id="IPR050281">
    <property type="entry name" value="Flavin_monoamine_oxidase"/>
</dbReference>
<comment type="pathway">
    <text evidence="1">Plant hormone metabolism; auxin biosynthesis.</text>
</comment>
<protein>
    <recommendedName>
        <fullName evidence="4">Tryptophan 2-monooxygenase</fullName>
        <ecNumber evidence="3">1.13.12.3</ecNumber>
    </recommendedName>
</protein>
<dbReference type="SUPFAM" id="SSF51905">
    <property type="entry name" value="FAD/NAD(P)-binding domain"/>
    <property type="match status" value="1"/>
</dbReference>
<evidence type="ECO:0000313" key="9">
    <source>
        <dbReference type="Proteomes" id="UP000596427"/>
    </source>
</evidence>
<keyword evidence="5" id="KW-0073">Auxin biosynthesis</keyword>
<dbReference type="AlphaFoldDB" id="A0A974PUD1"/>
<keyword evidence="9" id="KW-1185">Reference proteome</keyword>
<dbReference type="PANTHER" id="PTHR10742">
    <property type="entry name" value="FLAVIN MONOAMINE OXIDASE"/>
    <property type="match status" value="1"/>
</dbReference>
<dbReference type="InterPro" id="IPR002937">
    <property type="entry name" value="Amino_oxidase"/>
</dbReference>
<dbReference type="PRINTS" id="PR00420">
    <property type="entry name" value="RNGMNOXGNASE"/>
</dbReference>
<evidence type="ECO:0000256" key="4">
    <source>
        <dbReference type="ARBA" id="ARBA00017871"/>
    </source>
</evidence>
<evidence type="ECO:0000256" key="1">
    <source>
        <dbReference type="ARBA" id="ARBA00004814"/>
    </source>
</evidence>
<feature type="domain" description="Amine oxidase" evidence="7">
    <location>
        <begin position="176"/>
        <end position="415"/>
    </location>
</feature>
<evidence type="ECO:0000259" key="7">
    <source>
        <dbReference type="Pfam" id="PF01593"/>
    </source>
</evidence>
<dbReference type="Proteomes" id="UP000596427">
    <property type="component" value="Chromosome"/>
</dbReference>
<evidence type="ECO:0000313" key="8">
    <source>
        <dbReference type="EMBL" id="QRG09870.1"/>
    </source>
</evidence>
<gene>
    <name evidence="8" type="ORF">EZH22_26850</name>
</gene>